<dbReference type="PANTHER" id="PTHR12710:SF0">
    <property type="entry name" value="NUCLEAR PROTEIN LOCALIZATION PROTEIN 4 HOMOLOG"/>
    <property type="match status" value="1"/>
</dbReference>
<dbReference type="AlphaFoldDB" id="A0A9W7DSW5"/>
<name>A0A9W7DSW5_9STRA</name>
<evidence type="ECO:0000313" key="3">
    <source>
        <dbReference type="Proteomes" id="UP001165082"/>
    </source>
</evidence>
<keyword evidence="3" id="KW-1185">Reference proteome</keyword>
<dbReference type="GO" id="GO:0005634">
    <property type="term" value="C:nucleus"/>
    <property type="evidence" value="ECO:0007669"/>
    <property type="project" value="TreeGrafter"/>
</dbReference>
<evidence type="ECO:0000259" key="1">
    <source>
        <dbReference type="Pfam" id="PF05021"/>
    </source>
</evidence>
<feature type="non-terminal residue" evidence="2">
    <location>
        <position position="1"/>
    </location>
</feature>
<dbReference type="GO" id="GO:0006511">
    <property type="term" value="P:ubiquitin-dependent protein catabolic process"/>
    <property type="evidence" value="ECO:0007669"/>
    <property type="project" value="InterPro"/>
</dbReference>
<dbReference type="OrthoDB" id="10251089at2759"/>
<sequence>MPIIIRLRSNLGVWRFNVPTGSPVNSSDLINVLKSQSENLTFTSELSLRQFPSTSTPPPLPPGDLLPHLPNGTMIYGYVTPDSLSPDAKKDGSEGMKKKFQYGRYGYLYGSYLSDNKVRVDFIYEPQQGVGSGGFEMISGSEEEEERVGALAEALGVKKVGWIFGHPPREEGFVFSSEEVIMAAEMQ</sequence>
<dbReference type="Proteomes" id="UP001165082">
    <property type="component" value="Unassembled WGS sequence"/>
</dbReference>
<dbReference type="Pfam" id="PF05021">
    <property type="entry name" value="NPL4"/>
    <property type="match status" value="1"/>
</dbReference>
<proteinExistence type="predicted"/>
<dbReference type="InterPro" id="IPR016563">
    <property type="entry name" value="Npl4"/>
</dbReference>
<dbReference type="PANTHER" id="PTHR12710">
    <property type="entry name" value="NUCLEAR PROTEIN LOCALIZATION 4"/>
    <property type="match status" value="1"/>
</dbReference>
<evidence type="ECO:0000313" key="2">
    <source>
        <dbReference type="EMBL" id="GMH53060.1"/>
    </source>
</evidence>
<comment type="caution">
    <text evidence="2">The sequence shown here is derived from an EMBL/GenBank/DDBJ whole genome shotgun (WGS) entry which is preliminary data.</text>
</comment>
<protein>
    <recommendedName>
        <fullName evidence="1">Nuclear pore localisation protein NPL4 C-terminal domain-containing protein</fullName>
    </recommendedName>
</protein>
<accession>A0A9W7DSW5</accession>
<feature type="domain" description="Nuclear pore localisation protein NPL4 C-terminal" evidence="1">
    <location>
        <begin position="104"/>
        <end position="187"/>
    </location>
</feature>
<gene>
    <name evidence="2" type="ORF">TrRE_jg1454</name>
</gene>
<reference evidence="2" key="1">
    <citation type="submission" date="2022-07" db="EMBL/GenBank/DDBJ databases">
        <title>Genome analysis of Parmales, a sister group of diatoms, reveals the evolutionary specialization of diatoms from phago-mixotrophs to photoautotrophs.</title>
        <authorList>
            <person name="Ban H."/>
            <person name="Sato S."/>
            <person name="Yoshikawa S."/>
            <person name="Kazumasa Y."/>
            <person name="Nakamura Y."/>
            <person name="Ichinomiya M."/>
            <person name="Saitoh K."/>
            <person name="Sato N."/>
            <person name="Blanc-Mathieu R."/>
            <person name="Endo H."/>
            <person name="Kuwata A."/>
            <person name="Ogata H."/>
        </authorList>
    </citation>
    <scope>NUCLEOTIDE SEQUENCE</scope>
</reference>
<organism evidence="2 3">
    <name type="scientific">Triparma retinervis</name>
    <dbReference type="NCBI Taxonomy" id="2557542"/>
    <lineage>
        <taxon>Eukaryota</taxon>
        <taxon>Sar</taxon>
        <taxon>Stramenopiles</taxon>
        <taxon>Ochrophyta</taxon>
        <taxon>Bolidophyceae</taxon>
        <taxon>Parmales</taxon>
        <taxon>Triparmaceae</taxon>
        <taxon>Triparma</taxon>
    </lineage>
</organism>
<dbReference type="GO" id="GO:0043130">
    <property type="term" value="F:ubiquitin binding"/>
    <property type="evidence" value="ECO:0007669"/>
    <property type="project" value="TreeGrafter"/>
</dbReference>
<dbReference type="InterPro" id="IPR007717">
    <property type="entry name" value="NPL4_C"/>
</dbReference>
<dbReference type="EMBL" id="BRXZ01000757">
    <property type="protein sequence ID" value="GMH53060.1"/>
    <property type="molecule type" value="Genomic_DNA"/>
</dbReference>
<dbReference type="GO" id="GO:0031625">
    <property type="term" value="F:ubiquitin protein ligase binding"/>
    <property type="evidence" value="ECO:0007669"/>
    <property type="project" value="TreeGrafter"/>
</dbReference>